<dbReference type="InterPro" id="IPR000566">
    <property type="entry name" value="Lipocln_cytosolic_FA-bd_dom"/>
</dbReference>
<protein>
    <recommendedName>
        <fullName evidence="6">Lipocalin/cytosolic fatty-acid binding domain-containing protein</fullName>
    </recommendedName>
</protein>
<dbReference type="PANTHER" id="PTHR47304:SF1">
    <property type="entry name" value="COMPLEMENT COMPONENT C8 GAMMA CHAIN"/>
    <property type="match status" value="1"/>
</dbReference>
<dbReference type="InterPro" id="IPR012674">
    <property type="entry name" value="Calycin"/>
</dbReference>
<dbReference type="GO" id="GO:0070062">
    <property type="term" value="C:extracellular exosome"/>
    <property type="evidence" value="ECO:0007669"/>
    <property type="project" value="TreeGrafter"/>
</dbReference>
<reference evidence="7 8" key="1">
    <citation type="submission" date="2020-06" db="EMBL/GenBank/DDBJ databases">
        <authorList>
            <consortium name="Wellcome Sanger Institute Data Sharing"/>
        </authorList>
    </citation>
    <scope>NUCLEOTIDE SEQUENCE [LARGE SCALE GENOMIC DNA]</scope>
</reference>
<evidence type="ECO:0000256" key="1">
    <source>
        <dbReference type="ARBA" id="ARBA00004613"/>
    </source>
</evidence>
<evidence type="ECO:0000313" key="8">
    <source>
        <dbReference type="Proteomes" id="UP000694580"/>
    </source>
</evidence>
<dbReference type="Proteomes" id="UP000694580">
    <property type="component" value="Chromosome 2"/>
</dbReference>
<keyword evidence="2" id="KW-0964">Secreted</keyword>
<feature type="signal peptide" evidence="5">
    <location>
        <begin position="1"/>
        <end position="29"/>
    </location>
</feature>
<evidence type="ECO:0000256" key="2">
    <source>
        <dbReference type="ARBA" id="ARBA00022525"/>
    </source>
</evidence>
<dbReference type="GeneTree" id="ENSGT00440000034309"/>
<reference evidence="7" key="2">
    <citation type="submission" date="2025-08" db="UniProtKB">
        <authorList>
            <consortium name="Ensembl"/>
        </authorList>
    </citation>
    <scope>IDENTIFICATION</scope>
</reference>
<organism evidence="7 8">
    <name type="scientific">Denticeps clupeoides</name>
    <name type="common">denticle herring</name>
    <dbReference type="NCBI Taxonomy" id="299321"/>
    <lineage>
        <taxon>Eukaryota</taxon>
        <taxon>Metazoa</taxon>
        <taxon>Chordata</taxon>
        <taxon>Craniata</taxon>
        <taxon>Vertebrata</taxon>
        <taxon>Euteleostomi</taxon>
        <taxon>Actinopterygii</taxon>
        <taxon>Neopterygii</taxon>
        <taxon>Teleostei</taxon>
        <taxon>Clupei</taxon>
        <taxon>Clupeiformes</taxon>
        <taxon>Denticipitoidei</taxon>
        <taxon>Denticipitidae</taxon>
        <taxon>Denticeps</taxon>
    </lineage>
</organism>
<keyword evidence="8" id="KW-1185">Reference proteome</keyword>
<dbReference type="PANTHER" id="PTHR47304">
    <property type="entry name" value="COMPLEMENT COMPONENT C8 GAMMA CHAIN"/>
    <property type="match status" value="1"/>
</dbReference>
<accession>A0AAY4F1C3</accession>
<dbReference type="GO" id="GO:0072562">
    <property type="term" value="C:blood microparticle"/>
    <property type="evidence" value="ECO:0007669"/>
    <property type="project" value="TreeGrafter"/>
</dbReference>
<dbReference type="InterPro" id="IPR043245">
    <property type="entry name" value="C8G"/>
</dbReference>
<evidence type="ECO:0000256" key="3">
    <source>
        <dbReference type="ARBA" id="ARBA00022729"/>
    </source>
</evidence>
<comment type="subcellular location">
    <subcellularLocation>
        <location evidence="1">Secreted</location>
    </subcellularLocation>
</comment>
<proteinExistence type="predicted"/>
<dbReference type="SUPFAM" id="SSF50814">
    <property type="entry name" value="Lipocalins"/>
    <property type="match status" value="1"/>
</dbReference>
<dbReference type="GO" id="GO:0006956">
    <property type="term" value="P:complement activation"/>
    <property type="evidence" value="ECO:0007669"/>
    <property type="project" value="InterPro"/>
</dbReference>
<dbReference type="Gene3D" id="2.40.128.20">
    <property type="match status" value="1"/>
</dbReference>
<evidence type="ECO:0000259" key="6">
    <source>
        <dbReference type="Pfam" id="PF00061"/>
    </source>
</evidence>
<feature type="chain" id="PRO_5044217053" description="Lipocalin/cytosolic fatty-acid binding domain-containing protein" evidence="5">
    <location>
        <begin position="30"/>
        <end position="215"/>
    </location>
</feature>
<keyword evidence="3 5" id="KW-0732">Signal</keyword>
<dbReference type="Ensembl" id="ENSDCDT00010074002.1">
    <property type="protein sequence ID" value="ENSDCDP00010063194.1"/>
    <property type="gene ID" value="ENSDCDG00010034507.1"/>
</dbReference>
<dbReference type="AlphaFoldDB" id="A0AAY4F1C3"/>
<evidence type="ECO:0000313" key="7">
    <source>
        <dbReference type="Ensembl" id="ENSDCDP00010063194.1"/>
    </source>
</evidence>
<dbReference type="PRINTS" id="PR00179">
    <property type="entry name" value="LIPOCALIN"/>
</dbReference>
<keyword evidence="4" id="KW-1015">Disulfide bond</keyword>
<reference evidence="7" key="3">
    <citation type="submission" date="2025-09" db="UniProtKB">
        <authorList>
            <consortium name="Ensembl"/>
        </authorList>
    </citation>
    <scope>IDENTIFICATION</scope>
</reference>
<evidence type="ECO:0000256" key="5">
    <source>
        <dbReference type="SAM" id="SignalP"/>
    </source>
</evidence>
<dbReference type="GO" id="GO:0001848">
    <property type="term" value="F:complement binding"/>
    <property type="evidence" value="ECO:0007669"/>
    <property type="project" value="TreeGrafter"/>
</dbReference>
<dbReference type="PRINTS" id="PR01215">
    <property type="entry name" value="A1MCGLOBULIN"/>
</dbReference>
<dbReference type="InterPro" id="IPR002968">
    <property type="entry name" value="A1-microglobln"/>
</dbReference>
<feature type="domain" description="Lipocalin/cytosolic fatty-acid binding" evidence="6">
    <location>
        <begin position="61"/>
        <end position="197"/>
    </location>
</feature>
<dbReference type="GO" id="GO:0005579">
    <property type="term" value="C:membrane attack complex"/>
    <property type="evidence" value="ECO:0007669"/>
    <property type="project" value="InterPro"/>
</dbReference>
<gene>
    <name evidence="7" type="primary">C8G</name>
</gene>
<dbReference type="Pfam" id="PF00061">
    <property type="entry name" value="Lipocalin"/>
    <property type="match status" value="1"/>
</dbReference>
<sequence length="215" mass="24358">QSEITIKKMRVFVLMVTLLGLIVLELSEASRGRGRNAQKRKESPIDKITPAANLNLEQMIGKWYLISVASKCRHLLETGFKVESTSITLTPPTSSEDPLSVSTLRKLNEQCWEIKQEYQSTKTKGRFLLKGKIPQKNIDIVIAETDHNTHAILYYQMQGKITMKLYGRSPKVPDPVADRFEELAAKQNLGLDVVFQFPSYSFCESVDKDHVLSKS</sequence>
<evidence type="ECO:0000256" key="4">
    <source>
        <dbReference type="ARBA" id="ARBA00023157"/>
    </source>
</evidence>
<name>A0AAY4F1C3_9TELE</name>